<evidence type="ECO:0000313" key="3">
    <source>
        <dbReference type="Proteomes" id="UP000199448"/>
    </source>
</evidence>
<evidence type="ECO:0000259" key="1">
    <source>
        <dbReference type="Pfam" id="PF00535"/>
    </source>
</evidence>
<keyword evidence="3" id="KW-1185">Reference proteome</keyword>
<dbReference type="EMBL" id="FNUG01000004">
    <property type="protein sequence ID" value="SEE98600.1"/>
    <property type="molecule type" value="Genomic_DNA"/>
</dbReference>
<name>A0A1H5NAW8_9FLAO</name>
<dbReference type="Proteomes" id="UP000199448">
    <property type="component" value="Unassembled WGS sequence"/>
</dbReference>
<gene>
    <name evidence="2" type="ORF">SAMN04488034_10418</name>
</gene>
<proteinExistence type="predicted"/>
<protein>
    <submittedName>
        <fullName evidence="2">Glycosyltransferase involved in cell wall bisynthesis</fullName>
    </submittedName>
</protein>
<dbReference type="InterPro" id="IPR050834">
    <property type="entry name" value="Glycosyltransf_2"/>
</dbReference>
<keyword evidence="2" id="KW-0808">Transferase</keyword>
<reference evidence="2 3" key="1">
    <citation type="submission" date="2016-10" db="EMBL/GenBank/DDBJ databases">
        <authorList>
            <person name="de Groot N.N."/>
        </authorList>
    </citation>
    <scope>NUCLEOTIDE SEQUENCE [LARGE SCALE GENOMIC DNA]</scope>
    <source>
        <strain evidence="2 3">DSM 23553</strain>
    </source>
</reference>
<dbReference type="Gene3D" id="3.90.550.10">
    <property type="entry name" value="Spore Coat Polysaccharide Biosynthesis Protein SpsA, Chain A"/>
    <property type="match status" value="1"/>
</dbReference>
<organism evidence="2 3">
    <name type="scientific">Salinimicrobium catena</name>
    <dbReference type="NCBI Taxonomy" id="390640"/>
    <lineage>
        <taxon>Bacteria</taxon>
        <taxon>Pseudomonadati</taxon>
        <taxon>Bacteroidota</taxon>
        <taxon>Flavobacteriia</taxon>
        <taxon>Flavobacteriales</taxon>
        <taxon>Flavobacteriaceae</taxon>
        <taxon>Salinimicrobium</taxon>
    </lineage>
</organism>
<dbReference type="SUPFAM" id="SSF53448">
    <property type="entry name" value="Nucleotide-diphospho-sugar transferases"/>
    <property type="match status" value="1"/>
</dbReference>
<dbReference type="AlphaFoldDB" id="A0A1H5NAW8"/>
<sequence length="314" mass="37074">MTYSIHDPAFSIIMPVFNRAHLICESLDSIVSQSFPYWQCIIVDDHSTDNTVELVKEYTAKDSRFKFYKRPPSRKKGANSCRNYGLAKSKGEYIHWFDSDDIAHPKYLEVSLNLLKTYDVDFCRFSRATFKGNFEYKFLRQEVSAVKKIDQTAIEKLLKNELPFNTCNVIWRRSSIGDQRFNENIVYGDEWEYYPRLLAQGLEGVSIENILFFGRKHANSTTYEFWNQDPVRRRSKIKAVKLVIDHLKQKDLLSPSLVKYFLQTGFFLKDLSIIDYTLRQANSGCFKKMKYIWGYRLYPIVRPFLKLKGSLRRF</sequence>
<evidence type="ECO:0000313" key="2">
    <source>
        <dbReference type="EMBL" id="SEE98600.1"/>
    </source>
</evidence>
<dbReference type="InterPro" id="IPR029044">
    <property type="entry name" value="Nucleotide-diphossugar_trans"/>
</dbReference>
<dbReference type="InterPro" id="IPR001173">
    <property type="entry name" value="Glyco_trans_2-like"/>
</dbReference>
<dbReference type="Pfam" id="PF00535">
    <property type="entry name" value="Glycos_transf_2"/>
    <property type="match status" value="1"/>
</dbReference>
<feature type="domain" description="Glycosyltransferase 2-like" evidence="1">
    <location>
        <begin position="11"/>
        <end position="174"/>
    </location>
</feature>
<dbReference type="RefSeq" id="WP_093113311.1">
    <property type="nucleotide sequence ID" value="NZ_FNGG01000004.1"/>
</dbReference>
<dbReference type="PANTHER" id="PTHR43685">
    <property type="entry name" value="GLYCOSYLTRANSFERASE"/>
    <property type="match status" value="1"/>
</dbReference>
<dbReference type="GO" id="GO:0016740">
    <property type="term" value="F:transferase activity"/>
    <property type="evidence" value="ECO:0007669"/>
    <property type="project" value="UniProtKB-KW"/>
</dbReference>
<dbReference type="CDD" id="cd00761">
    <property type="entry name" value="Glyco_tranf_GTA_type"/>
    <property type="match status" value="1"/>
</dbReference>
<accession>A0A1H5NAW8</accession>
<dbReference type="STRING" id="390640.SAMN04488034_10418"/>
<dbReference type="PANTHER" id="PTHR43685:SF2">
    <property type="entry name" value="GLYCOSYLTRANSFERASE 2-LIKE DOMAIN-CONTAINING PROTEIN"/>
    <property type="match status" value="1"/>
</dbReference>
<dbReference type="OrthoDB" id="597270at2"/>